<keyword evidence="2" id="KW-1133">Transmembrane helix</keyword>
<name>A0A6G6IUF0_PSENT</name>
<dbReference type="KEGG" id="pnt:G5B91_10225"/>
<evidence type="ECO:0000256" key="1">
    <source>
        <dbReference type="SAM" id="MobiDB-lite"/>
    </source>
</evidence>
<evidence type="ECO:0000313" key="5">
    <source>
        <dbReference type="Proteomes" id="UP000501063"/>
    </source>
</evidence>
<dbReference type="EMBL" id="CP049140">
    <property type="protein sequence ID" value="QIE86632.1"/>
    <property type="molecule type" value="Genomic_DNA"/>
</dbReference>
<protein>
    <submittedName>
        <fullName evidence="4">Translation initiation factor 2 (IF-2, GTPase)</fullName>
    </submittedName>
</protein>
<evidence type="ECO:0000256" key="3">
    <source>
        <dbReference type="SAM" id="SignalP"/>
    </source>
</evidence>
<sequence>MHRLPLLLCLALPVAALAEESATESPAPALSNAQPTTLPDNAPSAEVDAEQNSADRIKELESRLAESEQQRQLLATQLANPDNSQDEAQIVGLRQENQRLKLQLREAQANQPPRMLSEQQTWYVAGAGTALLAFILGALARGKRRQRREWIN</sequence>
<feature type="transmembrane region" description="Helical" evidence="2">
    <location>
        <begin position="122"/>
        <end position="140"/>
    </location>
</feature>
<evidence type="ECO:0000313" key="4">
    <source>
        <dbReference type="EMBL" id="QIE86632.1"/>
    </source>
</evidence>
<accession>A0A6G6IUF0</accession>
<keyword evidence="4" id="KW-0648">Protein biosynthesis</keyword>
<dbReference type="AlphaFoldDB" id="A0A6G6IUF0"/>
<keyword evidence="2" id="KW-0812">Transmembrane</keyword>
<dbReference type="Proteomes" id="UP000501063">
    <property type="component" value="Chromosome"/>
</dbReference>
<evidence type="ECO:0000256" key="2">
    <source>
        <dbReference type="SAM" id="Phobius"/>
    </source>
</evidence>
<feature type="region of interest" description="Disordered" evidence="1">
    <location>
        <begin position="24"/>
        <end position="55"/>
    </location>
</feature>
<gene>
    <name evidence="4" type="ORF">G5B91_10225</name>
</gene>
<feature type="chain" id="PRO_5026041108" evidence="3">
    <location>
        <begin position="19"/>
        <end position="152"/>
    </location>
</feature>
<keyword evidence="4" id="KW-0396">Initiation factor</keyword>
<dbReference type="GO" id="GO:0003743">
    <property type="term" value="F:translation initiation factor activity"/>
    <property type="evidence" value="ECO:0007669"/>
    <property type="project" value="UniProtKB-KW"/>
</dbReference>
<organism evidence="4 5">
    <name type="scientific">Pseudomonas nitroreducens</name>
    <dbReference type="NCBI Taxonomy" id="46680"/>
    <lineage>
        <taxon>Bacteria</taxon>
        <taxon>Pseudomonadati</taxon>
        <taxon>Pseudomonadota</taxon>
        <taxon>Gammaproteobacteria</taxon>
        <taxon>Pseudomonadales</taxon>
        <taxon>Pseudomonadaceae</taxon>
        <taxon>Pseudomonas</taxon>
    </lineage>
</organism>
<proteinExistence type="predicted"/>
<dbReference type="RefSeq" id="WP_024766427.1">
    <property type="nucleotide sequence ID" value="NZ_CP049140.1"/>
</dbReference>
<keyword evidence="3" id="KW-0732">Signal</keyword>
<reference evidence="4 5" key="1">
    <citation type="submission" date="2020-02" db="EMBL/GenBank/DDBJ databases">
        <title>Integrative conjugative elements (ICEs) and plasmids drive adaptation of Pseudomonas nitroreducens strain HBP1 to wastewater environment.</title>
        <authorList>
            <person name="Sentchilo V."/>
            <person name="Carraro N."/>
            <person name="Bertelli C."/>
            <person name="van der Meer J.R."/>
        </authorList>
    </citation>
    <scope>NUCLEOTIDE SEQUENCE [LARGE SCALE GENOMIC DNA]</scope>
    <source>
        <strain evidence="4 5">HBP1</strain>
    </source>
</reference>
<keyword evidence="2" id="KW-0472">Membrane</keyword>
<feature type="signal peptide" evidence="3">
    <location>
        <begin position="1"/>
        <end position="18"/>
    </location>
</feature>